<dbReference type="PANTHER" id="PTHR43205:SF19">
    <property type="entry name" value="ENOYL REDUCTASE (ER) DOMAIN-CONTAINING PROTEIN"/>
    <property type="match status" value="1"/>
</dbReference>
<dbReference type="GeneID" id="18873479"/>
<dbReference type="GO" id="GO:0016628">
    <property type="term" value="F:oxidoreductase activity, acting on the CH-CH group of donors, NAD or NADP as acceptor"/>
    <property type="evidence" value="ECO:0007669"/>
    <property type="project" value="InterPro"/>
</dbReference>
<dbReference type="Pfam" id="PF00107">
    <property type="entry name" value="ADH_zinc_N"/>
    <property type="match status" value="1"/>
</dbReference>
<dbReference type="InterPro" id="IPR013149">
    <property type="entry name" value="ADH-like_C"/>
</dbReference>
<dbReference type="Proteomes" id="UP000000709">
    <property type="component" value="Unassembled WGS sequence"/>
</dbReference>
<dbReference type="KEGG" id="spaa:SPAPADRAFT_60591"/>
<evidence type="ECO:0000313" key="4">
    <source>
        <dbReference type="EMBL" id="EGW33246.1"/>
    </source>
</evidence>
<keyword evidence="1" id="KW-0560">Oxidoreductase</keyword>
<organism evidence="5">
    <name type="scientific">Spathaspora passalidarum (strain NRRL Y-27907 / 11-Y1)</name>
    <dbReference type="NCBI Taxonomy" id="619300"/>
    <lineage>
        <taxon>Eukaryota</taxon>
        <taxon>Fungi</taxon>
        <taxon>Dikarya</taxon>
        <taxon>Ascomycota</taxon>
        <taxon>Saccharomycotina</taxon>
        <taxon>Pichiomycetes</taxon>
        <taxon>Debaryomycetaceae</taxon>
        <taxon>Spathaspora</taxon>
    </lineage>
</organism>
<dbReference type="STRING" id="619300.G3ALK3"/>
<sequence>MSVPSVATSIIIKNCPHTDANCDFDQTDSTFDIKQFPIPDELPQNTCLVKTLLLSNDPHQRLSIHKNQDASRSFAAPLVPGDIMTSLGIVEIVKSNSAKYSSGQVVLGLTRWADYAVLSDCDLHQSINVPFEYPLEYYLSIFGITGLSAYFGLVDVGKVGRDSVVCVSAASGATGSMAIQIAKNVLGASKVIGISGSDSKCKFVEELGADICFNYHDDDWKLKFGQYLGDQFVDVFFDCVGGDIL</sequence>
<dbReference type="PANTHER" id="PTHR43205">
    <property type="entry name" value="PROSTAGLANDIN REDUCTASE"/>
    <property type="match status" value="1"/>
</dbReference>
<keyword evidence="5" id="KW-1185">Reference proteome</keyword>
<evidence type="ECO:0000259" key="3">
    <source>
        <dbReference type="Pfam" id="PF16884"/>
    </source>
</evidence>
<dbReference type="InterPro" id="IPR036291">
    <property type="entry name" value="NAD(P)-bd_dom_sf"/>
</dbReference>
<proteinExistence type="predicted"/>
<dbReference type="SUPFAM" id="SSF50129">
    <property type="entry name" value="GroES-like"/>
    <property type="match status" value="1"/>
</dbReference>
<dbReference type="InterPro" id="IPR041694">
    <property type="entry name" value="ADH_N_2"/>
</dbReference>
<evidence type="ECO:0000313" key="5">
    <source>
        <dbReference type="Proteomes" id="UP000000709"/>
    </source>
</evidence>
<dbReference type="Gene3D" id="3.90.180.10">
    <property type="entry name" value="Medium-chain alcohol dehydrogenases, catalytic domain"/>
    <property type="match status" value="1"/>
</dbReference>
<dbReference type="SUPFAM" id="SSF51735">
    <property type="entry name" value="NAD(P)-binding Rossmann-fold domains"/>
    <property type="match status" value="1"/>
</dbReference>
<dbReference type="InterPro" id="IPR045010">
    <property type="entry name" value="MDR_fam"/>
</dbReference>
<feature type="non-terminal residue" evidence="4">
    <location>
        <position position="245"/>
    </location>
</feature>
<dbReference type="eggNOG" id="KOG1196">
    <property type="taxonomic scope" value="Eukaryota"/>
</dbReference>
<feature type="domain" description="Oxidoreductase N-terminal" evidence="3">
    <location>
        <begin position="27"/>
        <end position="123"/>
    </location>
</feature>
<dbReference type="FunCoup" id="G3ALK3">
    <property type="interactions" value="389"/>
</dbReference>
<dbReference type="OMA" id="YGIRTGM"/>
<feature type="domain" description="Alcohol dehydrogenase-like C-terminal" evidence="2">
    <location>
        <begin position="174"/>
        <end position="243"/>
    </location>
</feature>
<name>G3ALK3_SPAPN</name>
<dbReference type="CDD" id="cd05288">
    <property type="entry name" value="PGDH"/>
    <property type="match status" value="1"/>
</dbReference>
<gene>
    <name evidence="4" type="primary">QOR2</name>
    <name evidence="4" type="ORF">SPAPADRAFT_60591</name>
</gene>
<accession>G3ALK3</accession>
<dbReference type="OrthoDB" id="809632at2759"/>
<evidence type="ECO:0000259" key="2">
    <source>
        <dbReference type="Pfam" id="PF00107"/>
    </source>
</evidence>
<evidence type="ECO:0000256" key="1">
    <source>
        <dbReference type="ARBA" id="ARBA00023002"/>
    </source>
</evidence>
<reference evidence="4 5" key="1">
    <citation type="journal article" date="2011" name="Proc. Natl. Acad. Sci. U.S.A.">
        <title>Comparative genomics of xylose-fermenting fungi for enhanced biofuel production.</title>
        <authorList>
            <person name="Wohlbach D.J."/>
            <person name="Kuo A."/>
            <person name="Sato T.K."/>
            <person name="Potts K.M."/>
            <person name="Salamov A.A."/>
            <person name="LaButti K.M."/>
            <person name="Sun H."/>
            <person name="Clum A."/>
            <person name="Pangilinan J.L."/>
            <person name="Lindquist E.A."/>
            <person name="Lucas S."/>
            <person name="Lapidus A."/>
            <person name="Jin M."/>
            <person name="Gunawan C."/>
            <person name="Balan V."/>
            <person name="Dale B.E."/>
            <person name="Jeffries T.W."/>
            <person name="Zinkel R."/>
            <person name="Barry K.W."/>
            <person name="Grigoriev I.V."/>
            <person name="Gasch A.P."/>
        </authorList>
    </citation>
    <scope>NUCLEOTIDE SEQUENCE [LARGE SCALE GENOMIC DNA]</scope>
    <source>
        <strain evidence="5">NRRL Y-27907 / 11-Y1</strain>
    </source>
</reference>
<dbReference type="Gene3D" id="3.40.50.720">
    <property type="entry name" value="NAD(P)-binding Rossmann-like Domain"/>
    <property type="match status" value="1"/>
</dbReference>
<dbReference type="InterPro" id="IPR011032">
    <property type="entry name" value="GroES-like_sf"/>
</dbReference>
<protein>
    <submittedName>
        <fullName evidence="4">Putative quinone oxidoreductase</fullName>
    </submittedName>
</protein>
<dbReference type="InParanoid" id="G3ALK3"/>
<dbReference type="RefSeq" id="XP_007374761.1">
    <property type="nucleotide sequence ID" value="XM_007374699.1"/>
</dbReference>
<dbReference type="Pfam" id="PF16884">
    <property type="entry name" value="ADH_N_2"/>
    <property type="match status" value="1"/>
</dbReference>
<dbReference type="EMBL" id="GL996501">
    <property type="protein sequence ID" value="EGW33246.1"/>
    <property type="molecule type" value="Genomic_DNA"/>
</dbReference>
<dbReference type="AlphaFoldDB" id="G3ALK3"/>
<dbReference type="HOGENOM" id="CLU_026673_29_2_1"/>